<dbReference type="OrthoDB" id="5703212at2"/>
<dbReference type="Proteomes" id="UP000019464">
    <property type="component" value="Unassembled WGS sequence"/>
</dbReference>
<protein>
    <submittedName>
        <fullName evidence="2">Uncharacterized protein</fullName>
    </submittedName>
</protein>
<keyword evidence="1" id="KW-0472">Membrane</keyword>
<dbReference type="EMBL" id="AONB01000032">
    <property type="protein sequence ID" value="EXJ09132.1"/>
    <property type="molecule type" value="Genomic_DNA"/>
</dbReference>
<proteinExistence type="predicted"/>
<gene>
    <name evidence="2" type="ORF">D791_03919</name>
</gene>
<name>W9UYZ3_9GAMM</name>
<evidence type="ECO:0000256" key="1">
    <source>
        <dbReference type="SAM" id="Phobius"/>
    </source>
</evidence>
<organism evidence="2 3">
    <name type="scientific">Nitrincola nitratireducens</name>
    <dbReference type="NCBI Taxonomy" id="1229521"/>
    <lineage>
        <taxon>Bacteria</taxon>
        <taxon>Pseudomonadati</taxon>
        <taxon>Pseudomonadota</taxon>
        <taxon>Gammaproteobacteria</taxon>
        <taxon>Oceanospirillales</taxon>
        <taxon>Oceanospirillaceae</taxon>
        <taxon>Nitrincola</taxon>
    </lineage>
</organism>
<feature type="transmembrane region" description="Helical" evidence="1">
    <location>
        <begin position="299"/>
        <end position="328"/>
    </location>
</feature>
<dbReference type="STRING" id="1229521.D791_03919"/>
<keyword evidence="1" id="KW-0812">Transmembrane</keyword>
<evidence type="ECO:0000313" key="3">
    <source>
        <dbReference type="Proteomes" id="UP000019464"/>
    </source>
</evidence>
<sequence>MTAIYFSTHACHASDLVEGSEETIQHFILLNNIGPSGRLLRGQAYTLDLVNPYATSLVNTLNHSTQQERNWLMTAVVFEGEEIHREAAFWEHYLSNEALSPALSLIGATGASAQVKSRQLSSFHQALVRYENALLAIQSPAAPGMPGAGARNAEAIRNANQAYNALMTEHRAAMASLAPAVMRAKNRGGAINNAQRGITLAHRSRSGRVDPRLLVADLFQAHRLKNFASYMSKAATPLTLAVDATLRAGKVRSVNQSDGNWHRESYRQVGGFLGSAFGGGLAAGATFKAGKLVAAKYGIAIIGVGIGPIGWAVLGCIVVVSAGVALAASNQAGPRGERLGDIIYNLSR</sequence>
<comment type="caution">
    <text evidence="2">The sequence shown here is derived from an EMBL/GenBank/DDBJ whole genome shotgun (WGS) entry which is preliminary data.</text>
</comment>
<keyword evidence="3" id="KW-1185">Reference proteome</keyword>
<evidence type="ECO:0000313" key="2">
    <source>
        <dbReference type="EMBL" id="EXJ09132.1"/>
    </source>
</evidence>
<dbReference type="RefSeq" id="WP_036514628.1">
    <property type="nucleotide sequence ID" value="NZ_AONB01000032.1"/>
</dbReference>
<reference evidence="3" key="1">
    <citation type="submission" date="2012-11" db="EMBL/GenBank/DDBJ databases">
        <authorList>
            <person name="Singh A."/>
            <person name="Pinnaka A.K."/>
            <person name="Vaidya B."/>
        </authorList>
    </citation>
    <scope>NUCLEOTIDE SEQUENCE [LARGE SCALE GENOMIC DNA]</scope>
    <source>
        <strain evidence="3">AK23</strain>
    </source>
</reference>
<keyword evidence="1" id="KW-1133">Transmembrane helix</keyword>
<reference evidence="2 3" key="2">
    <citation type="journal article" date="2015" name="Syst. Appl. Microbiol.">
        <title>Nitrincola nitratireducens sp. nov. isolated from a haloalkaline crater lake.</title>
        <authorList>
            <person name="Singh A."/>
            <person name="Vaidya B."/>
            <person name="Tanuku N.R."/>
            <person name="Pinnaka A.K."/>
        </authorList>
    </citation>
    <scope>NUCLEOTIDE SEQUENCE [LARGE SCALE GENOMIC DNA]</scope>
    <source>
        <strain evidence="2 3">AK23</strain>
    </source>
</reference>
<dbReference type="AlphaFoldDB" id="W9UYZ3"/>
<feature type="transmembrane region" description="Helical" evidence="1">
    <location>
        <begin position="269"/>
        <end position="287"/>
    </location>
</feature>
<accession>W9UYZ3</accession>